<organism evidence="2 3">
    <name type="scientific">Algisphaera agarilytica</name>
    <dbReference type="NCBI Taxonomy" id="1385975"/>
    <lineage>
        <taxon>Bacteria</taxon>
        <taxon>Pseudomonadati</taxon>
        <taxon>Planctomycetota</taxon>
        <taxon>Phycisphaerae</taxon>
        <taxon>Phycisphaerales</taxon>
        <taxon>Phycisphaeraceae</taxon>
        <taxon>Algisphaera</taxon>
    </lineage>
</organism>
<sequence>MGKAWQRLGNDDRRFDAYIKSHQLNPTHPDVAREAGIAAMDIRKPDLAVAVTKRAVIASPEDAGLKANLALAYLFCGQSQEAMTVVTESLQMDPEDQITLRLVRS</sequence>
<evidence type="ECO:0000256" key="1">
    <source>
        <dbReference type="PROSITE-ProRule" id="PRU00339"/>
    </source>
</evidence>
<dbReference type="PROSITE" id="PS50005">
    <property type="entry name" value="TPR"/>
    <property type="match status" value="1"/>
</dbReference>
<dbReference type="AlphaFoldDB" id="A0A7X0LJL8"/>
<evidence type="ECO:0000313" key="2">
    <source>
        <dbReference type="EMBL" id="MBB6428746.1"/>
    </source>
</evidence>
<dbReference type="Proteomes" id="UP000541810">
    <property type="component" value="Unassembled WGS sequence"/>
</dbReference>
<reference evidence="2 3" key="1">
    <citation type="submission" date="2020-08" db="EMBL/GenBank/DDBJ databases">
        <title>Genomic Encyclopedia of Type Strains, Phase IV (KMG-IV): sequencing the most valuable type-strain genomes for metagenomic binning, comparative biology and taxonomic classification.</title>
        <authorList>
            <person name="Goeker M."/>
        </authorList>
    </citation>
    <scope>NUCLEOTIDE SEQUENCE [LARGE SCALE GENOMIC DNA]</scope>
    <source>
        <strain evidence="2 3">DSM 103725</strain>
    </source>
</reference>
<evidence type="ECO:0000313" key="3">
    <source>
        <dbReference type="Proteomes" id="UP000541810"/>
    </source>
</evidence>
<dbReference type="Gene3D" id="1.25.40.10">
    <property type="entry name" value="Tetratricopeptide repeat domain"/>
    <property type="match status" value="1"/>
</dbReference>
<dbReference type="EMBL" id="JACHGY010000001">
    <property type="protein sequence ID" value="MBB6428746.1"/>
    <property type="molecule type" value="Genomic_DNA"/>
</dbReference>
<dbReference type="InterPro" id="IPR011990">
    <property type="entry name" value="TPR-like_helical_dom_sf"/>
</dbReference>
<dbReference type="RefSeq" id="WP_184676157.1">
    <property type="nucleotide sequence ID" value="NZ_JACHGY010000001.1"/>
</dbReference>
<proteinExistence type="predicted"/>
<dbReference type="SUPFAM" id="SSF48452">
    <property type="entry name" value="TPR-like"/>
    <property type="match status" value="1"/>
</dbReference>
<keyword evidence="3" id="KW-1185">Reference proteome</keyword>
<name>A0A7X0LJL8_9BACT</name>
<protein>
    <submittedName>
        <fullName evidence="2">Flp pilus assembly protein TadD</fullName>
    </submittedName>
</protein>
<gene>
    <name evidence="2" type="ORF">HNQ40_000552</name>
</gene>
<dbReference type="InterPro" id="IPR019734">
    <property type="entry name" value="TPR_rpt"/>
</dbReference>
<feature type="repeat" description="TPR" evidence="1">
    <location>
        <begin position="63"/>
        <end position="96"/>
    </location>
</feature>
<comment type="caution">
    <text evidence="2">The sequence shown here is derived from an EMBL/GenBank/DDBJ whole genome shotgun (WGS) entry which is preliminary data.</text>
</comment>
<accession>A0A7X0LJL8</accession>
<keyword evidence="1" id="KW-0802">TPR repeat</keyword>